<evidence type="ECO:0000256" key="2">
    <source>
        <dbReference type="SAM" id="Phobius"/>
    </source>
</evidence>
<evidence type="ECO:0008006" key="5">
    <source>
        <dbReference type="Google" id="ProtNLM"/>
    </source>
</evidence>
<dbReference type="Proteomes" id="UP000465263">
    <property type="component" value="Unassembled WGS sequence"/>
</dbReference>
<feature type="transmembrane region" description="Helical" evidence="2">
    <location>
        <begin position="23"/>
        <end position="44"/>
    </location>
</feature>
<organism evidence="3 4">
    <name type="scientific">Mycolicibacter senuensis</name>
    <dbReference type="NCBI Taxonomy" id="386913"/>
    <lineage>
        <taxon>Bacteria</taxon>
        <taxon>Bacillati</taxon>
        <taxon>Actinomycetota</taxon>
        <taxon>Actinomycetes</taxon>
        <taxon>Mycobacteriales</taxon>
        <taxon>Mycobacteriaceae</taxon>
        <taxon>Mycolicibacter</taxon>
    </lineage>
</organism>
<keyword evidence="2" id="KW-0472">Membrane</keyword>
<accession>A0A7I9XIR9</accession>
<dbReference type="InterPro" id="IPR024381">
    <property type="entry name" value="DUF2561"/>
</dbReference>
<reference evidence="3 4" key="1">
    <citation type="journal article" date="2019" name="Emerg. Microbes Infect.">
        <title>Comprehensive subspecies identification of 175 nontuberculous mycobacteria species based on 7547 genomic profiles.</title>
        <authorList>
            <person name="Matsumoto Y."/>
            <person name="Kinjo T."/>
            <person name="Motooka D."/>
            <person name="Nabeya D."/>
            <person name="Jung N."/>
            <person name="Uechi K."/>
            <person name="Horii T."/>
            <person name="Iida T."/>
            <person name="Fujita J."/>
            <person name="Nakamura S."/>
        </authorList>
    </citation>
    <scope>NUCLEOTIDE SEQUENCE [LARGE SCALE GENOMIC DNA]</scope>
    <source>
        <strain evidence="3 4">JCM 16017</strain>
    </source>
</reference>
<dbReference type="EMBL" id="BLKV01000001">
    <property type="protein sequence ID" value="GFG69862.1"/>
    <property type="molecule type" value="Genomic_DNA"/>
</dbReference>
<feature type="transmembrane region" description="Helical" evidence="2">
    <location>
        <begin position="64"/>
        <end position="84"/>
    </location>
</feature>
<comment type="caution">
    <text evidence="3">The sequence shown here is derived from an EMBL/GenBank/DDBJ whole genome shotgun (WGS) entry which is preliminary data.</text>
</comment>
<name>A0A7I9XIR9_9MYCO</name>
<dbReference type="RefSeq" id="WP_085082683.1">
    <property type="nucleotide sequence ID" value="NZ_BLKV01000001.1"/>
</dbReference>
<feature type="compositionally biased region" description="Low complexity" evidence="1">
    <location>
        <begin position="95"/>
        <end position="118"/>
    </location>
</feature>
<keyword evidence="2" id="KW-0812">Transmembrane</keyword>
<evidence type="ECO:0000313" key="4">
    <source>
        <dbReference type="Proteomes" id="UP000465263"/>
    </source>
</evidence>
<feature type="transmembrane region" description="Helical" evidence="2">
    <location>
        <begin position="176"/>
        <end position="199"/>
    </location>
</feature>
<protein>
    <recommendedName>
        <fullName evidence="5">DUF2561 family protein</fullName>
    </recommendedName>
</protein>
<gene>
    <name evidence="3" type="ORF">MSEN_15820</name>
</gene>
<dbReference type="OrthoDB" id="4640608at2"/>
<keyword evidence="2" id="KW-1133">Transmembrane helix</keyword>
<keyword evidence="4" id="KW-1185">Reference proteome</keyword>
<dbReference type="Pfam" id="PF10812">
    <property type="entry name" value="DUF2561"/>
    <property type="match status" value="1"/>
</dbReference>
<feature type="transmembrane region" description="Helical" evidence="2">
    <location>
        <begin position="143"/>
        <end position="170"/>
    </location>
</feature>
<feature type="region of interest" description="Disordered" evidence="1">
    <location>
        <begin position="95"/>
        <end position="123"/>
    </location>
</feature>
<evidence type="ECO:0000313" key="3">
    <source>
        <dbReference type="EMBL" id="GFG69862.1"/>
    </source>
</evidence>
<dbReference type="AlphaFoldDB" id="A0A7I9XIR9"/>
<proteinExistence type="predicted"/>
<sequence length="213" mass="21945">MVGKNIADRFVHPGQSPEVTDRVLLGVCAAIWLALLGTSVAATVALVDLGRGFDQPTDSSPTGLLYIVIGVSALVILAAIPVLLRARQAGPAQRSAGFAPPAAAGPRARPGAPLPQRGFDAPGRRSAAARPALLPNQAQVDRVLLHGVTVLGSALGGALTMVAAATYLMAVGKDTGSWVCYGLAGAITVAMPVIPWLYLRRLDDVLELPSRFG</sequence>
<evidence type="ECO:0000256" key="1">
    <source>
        <dbReference type="SAM" id="MobiDB-lite"/>
    </source>
</evidence>